<feature type="domain" description="Reverse transcriptase" evidence="1">
    <location>
        <begin position="45"/>
        <end position="277"/>
    </location>
</feature>
<name>A0A2A3Z9Z1_BREAU</name>
<gene>
    <name evidence="2" type="ORF">CIK64_00205</name>
</gene>
<dbReference type="InterPro" id="IPR000477">
    <property type="entry name" value="RT_dom"/>
</dbReference>
<dbReference type="CDD" id="cd01646">
    <property type="entry name" value="RT_Bac_retron_I"/>
    <property type="match status" value="1"/>
</dbReference>
<comment type="caution">
    <text evidence="2">The sequence shown here is derived from an EMBL/GenBank/DDBJ whole genome shotgun (WGS) entry which is preliminary data.</text>
</comment>
<evidence type="ECO:0000313" key="2">
    <source>
        <dbReference type="EMBL" id="PCC48165.1"/>
    </source>
</evidence>
<dbReference type="Proteomes" id="UP000217564">
    <property type="component" value="Unassembled WGS sequence"/>
</dbReference>
<dbReference type="RefSeq" id="WP_096161409.1">
    <property type="nucleotide sequence ID" value="NZ_NRGP01000002.1"/>
</dbReference>
<protein>
    <recommendedName>
        <fullName evidence="1">Reverse transcriptase domain-containing protein</fullName>
    </recommendedName>
</protein>
<dbReference type="Pfam" id="PF00078">
    <property type="entry name" value="RVT_1"/>
    <property type="match status" value="1"/>
</dbReference>
<dbReference type="EMBL" id="NRGP01000002">
    <property type="protein sequence ID" value="PCC48165.1"/>
    <property type="molecule type" value="Genomic_DNA"/>
</dbReference>
<proteinExistence type="predicted"/>
<dbReference type="AlphaFoldDB" id="A0A2A3Z9Z1"/>
<dbReference type="PROSITE" id="PS50878">
    <property type="entry name" value="RT_POL"/>
    <property type="match status" value="1"/>
</dbReference>
<evidence type="ECO:0000313" key="3">
    <source>
        <dbReference type="Proteomes" id="UP000217564"/>
    </source>
</evidence>
<reference evidence="2 3" key="1">
    <citation type="journal article" date="2017" name="Elife">
        <title>Extensive horizontal gene transfer in cheese-associated bacteria.</title>
        <authorList>
            <person name="Bonham K.S."/>
            <person name="Wolfe B.E."/>
            <person name="Dutton R.J."/>
        </authorList>
    </citation>
    <scope>NUCLEOTIDE SEQUENCE [LARGE SCALE GENOMIC DNA]</scope>
    <source>
        <strain evidence="2 3">947_7</strain>
    </source>
</reference>
<accession>A0A2A3Z9Z1</accession>
<evidence type="ECO:0000259" key="1">
    <source>
        <dbReference type="PROSITE" id="PS50878"/>
    </source>
</evidence>
<organism evidence="2 3">
    <name type="scientific">Brevibacterium aurantiacum</name>
    <dbReference type="NCBI Taxonomy" id="273384"/>
    <lineage>
        <taxon>Bacteria</taxon>
        <taxon>Bacillati</taxon>
        <taxon>Actinomycetota</taxon>
        <taxon>Actinomycetes</taxon>
        <taxon>Micrococcales</taxon>
        <taxon>Brevibacteriaceae</taxon>
        <taxon>Brevibacterium</taxon>
    </lineage>
</organism>
<sequence length="496" mass="55302">MFKISEKFVRALKLGEAASEIVSTPFIDMPELISERALKGSEKTLSEHAATNAIAGYSPMVEVIPMPKRGYGPRPVAVLSASSRVLYESIIQRLAPGLPEPSRKQGFDLHLEFGVGPWDREDARIVDLDVAACYEYIDHRILQSELALQGLDANASEVLSGFLRNIFSREVGIPQALPASHLISDAYLERMERGLQRAGYRVNRFADDFRVIARDLSSAHKAIEIAVEEARSLGLTLADGKTNIRSPQDIRKIKKERDDLLQKYRDEAIDDLVSINFIQVDYDEFEIQEIDAADEDVDFAALMRIVEDWVASDPEQLTLHSSFGSRALRILKRAPDRIPDQWLIEIVSREPRYLRAVLLYVSERKEQKENWQTLSRLAELPRTSSWGRVWLLSISSSLPANAPEYQTKFLEWATTCLADKTEIVRAEAAWTLAGTGNISIGRVADLFVEASELTQCGIAAVAGRLDAKIPSGVGNAISGESRLVRSAYTWGTQNAS</sequence>